<accession>A0ABW1USN0</accession>
<proteinExistence type="predicted"/>
<protein>
    <submittedName>
        <fullName evidence="1">DUF1694 domain-containing protein</fullName>
    </submittedName>
</protein>
<dbReference type="SUPFAM" id="SSF160515">
    <property type="entry name" value="YueI-like"/>
    <property type="match status" value="1"/>
</dbReference>
<evidence type="ECO:0000313" key="1">
    <source>
        <dbReference type="EMBL" id="MFC6316283.1"/>
    </source>
</evidence>
<dbReference type="Proteomes" id="UP001596310">
    <property type="component" value="Unassembled WGS sequence"/>
</dbReference>
<dbReference type="InterPro" id="IPR012543">
    <property type="entry name" value="DUF1694"/>
</dbReference>
<name>A0ABW1USN0_9LACO</name>
<dbReference type="RefSeq" id="WP_164511131.1">
    <property type="nucleotide sequence ID" value="NZ_JBHSSM010000029.1"/>
</dbReference>
<dbReference type="Pfam" id="PF07997">
    <property type="entry name" value="DUF1694"/>
    <property type="match status" value="1"/>
</dbReference>
<gene>
    <name evidence="1" type="ORF">ACFQHW_11990</name>
</gene>
<comment type="caution">
    <text evidence="1">The sequence shown here is derived from an EMBL/GenBank/DDBJ whole genome shotgun (WGS) entry which is preliminary data.</text>
</comment>
<keyword evidence="2" id="KW-1185">Reference proteome</keyword>
<reference evidence="2" key="1">
    <citation type="journal article" date="2019" name="Int. J. Syst. Evol. Microbiol.">
        <title>The Global Catalogue of Microorganisms (GCM) 10K type strain sequencing project: providing services to taxonomists for standard genome sequencing and annotation.</title>
        <authorList>
            <consortium name="The Broad Institute Genomics Platform"/>
            <consortium name="The Broad Institute Genome Sequencing Center for Infectious Disease"/>
            <person name="Wu L."/>
            <person name="Ma J."/>
        </authorList>
    </citation>
    <scope>NUCLEOTIDE SEQUENCE [LARGE SCALE GENOMIC DNA]</scope>
    <source>
        <strain evidence="2">CCM 8897</strain>
    </source>
</reference>
<dbReference type="EMBL" id="JBHSSM010000029">
    <property type="protein sequence ID" value="MFC6316283.1"/>
    <property type="molecule type" value="Genomic_DNA"/>
</dbReference>
<organism evidence="1 2">
    <name type="scientific">Lapidilactobacillus achengensis</name>
    <dbReference type="NCBI Taxonomy" id="2486000"/>
    <lineage>
        <taxon>Bacteria</taxon>
        <taxon>Bacillati</taxon>
        <taxon>Bacillota</taxon>
        <taxon>Bacilli</taxon>
        <taxon>Lactobacillales</taxon>
        <taxon>Lactobacillaceae</taxon>
        <taxon>Lapidilactobacillus</taxon>
    </lineage>
</organism>
<sequence>MSQNQDVNQRLNDAIYGTPQTLPDQRRQYLGSLRERVLLEIKAADLTDARTLKLFQTHLADFTGQDASALVNGKLDHQLIGPYLKELAGANFPFTLVNKPETPDGSDCEAVLIVAKTAVNLETVNLLARYPLKNFISTPKPTKPAKKSGFFRNLF</sequence>
<evidence type="ECO:0000313" key="2">
    <source>
        <dbReference type="Proteomes" id="UP001596310"/>
    </source>
</evidence>
<dbReference type="Gene3D" id="3.30.1330.30">
    <property type="match status" value="1"/>
</dbReference>
<dbReference type="InterPro" id="IPR029064">
    <property type="entry name" value="Ribosomal_eL30-like_sf"/>
</dbReference>